<dbReference type="GO" id="GO:0051304">
    <property type="term" value="P:chromosome separation"/>
    <property type="evidence" value="ECO:0007669"/>
    <property type="project" value="InterPro"/>
</dbReference>
<keyword evidence="2" id="KW-0132">Cell division</keyword>
<dbReference type="NCBIfam" id="TIGR00281">
    <property type="entry name" value="SMC-Scp complex subunit ScpB"/>
    <property type="match status" value="1"/>
</dbReference>
<keyword evidence="6" id="KW-1185">Reference proteome</keyword>
<dbReference type="PANTHER" id="PTHR34298:SF2">
    <property type="entry name" value="SEGREGATION AND CONDENSATION PROTEIN B"/>
    <property type="match status" value="1"/>
</dbReference>
<evidence type="ECO:0000256" key="4">
    <source>
        <dbReference type="ARBA" id="ARBA00023306"/>
    </source>
</evidence>
<dbReference type="KEGG" id="gph:GEMMAAP_08215"/>
<name>A0A143BJY3_9BACT</name>
<dbReference type="GO" id="GO:0051301">
    <property type="term" value="P:cell division"/>
    <property type="evidence" value="ECO:0007669"/>
    <property type="project" value="UniProtKB-KW"/>
</dbReference>
<gene>
    <name evidence="5" type="ORF">GEMMAAP_08215</name>
</gene>
<keyword evidence="3" id="KW-0159">Chromosome partition</keyword>
<dbReference type="Pfam" id="PF04079">
    <property type="entry name" value="SMC_ScpB"/>
    <property type="match status" value="1"/>
</dbReference>
<dbReference type="PANTHER" id="PTHR34298">
    <property type="entry name" value="SEGREGATION AND CONDENSATION PROTEIN B"/>
    <property type="match status" value="1"/>
</dbReference>
<dbReference type="RefSeq" id="WP_053334427.1">
    <property type="nucleotide sequence ID" value="NZ_CP011454.1"/>
</dbReference>
<dbReference type="InterPro" id="IPR005234">
    <property type="entry name" value="ScpB_csome_segregation"/>
</dbReference>
<evidence type="ECO:0000256" key="2">
    <source>
        <dbReference type="ARBA" id="ARBA00022618"/>
    </source>
</evidence>
<dbReference type="Proteomes" id="UP000076404">
    <property type="component" value="Chromosome"/>
</dbReference>
<dbReference type="EMBL" id="CP011454">
    <property type="protein sequence ID" value="AMW04822.1"/>
    <property type="molecule type" value="Genomic_DNA"/>
</dbReference>
<dbReference type="eggNOG" id="COG1386">
    <property type="taxonomic scope" value="Bacteria"/>
</dbReference>
<evidence type="ECO:0000256" key="3">
    <source>
        <dbReference type="ARBA" id="ARBA00022829"/>
    </source>
</evidence>
<accession>A0A143BJY3</accession>
<evidence type="ECO:0000313" key="6">
    <source>
        <dbReference type="Proteomes" id="UP000076404"/>
    </source>
</evidence>
<evidence type="ECO:0000313" key="5">
    <source>
        <dbReference type="EMBL" id="AMW04822.1"/>
    </source>
</evidence>
<dbReference type="PIRSF" id="PIRSF019345">
    <property type="entry name" value="ScpB"/>
    <property type="match status" value="1"/>
</dbReference>
<dbReference type="InterPro" id="IPR036390">
    <property type="entry name" value="WH_DNA-bd_sf"/>
</dbReference>
<reference evidence="5 6" key="2">
    <citation type="journal article" date="2016" name="Environ. Microbiol. Rep.">
        <title>Metagenomic evidence for the presence of phototrophic Gemmatimonadetes bacteria in diverse environments.</title>
        <authorList>
            <person name="Zeng Y."/>
            <person name="Baumbach J."/>
            <person name="Barbosa E.G."/>
            <person name="Azevedo V."/>
            <person name="Zhang C."/>
            <person name="Koblizek M."/>
        </authorList>
    </citation>
    <scope>NUCLEOTIDE SEQUENCE [LARGE SCALE GENOMIC DNA]</scope>
    <source>
        <strain evidence="5 6">AP64</strain>
    </source>
</reference>
<organism evidence="5 6">
    <name type="scientific">Gemmatimonas phototrophica</name>
    <dbReference type="NCBI Taxonomy" id="1379270"/>
    <lineage>
        <taxon>Bacteria</taxon>
        <taxon>Pseudomonadati</taxon>
        <taxon>Gemmatimonadota</taxon>
        <taxon>Gemmatimonadia</taxon>
        <taxon>Gemmatimonadales</taxon>
        <taxon>Gemmatimonadaceae</taxon>
        <taxon>Gemmatimonas</taxon>
    </lineage>
</organism>
<proteinExistence type="predicted"/>
<dbReference type="InterPro" id="IPR036388">
    <property type="entry name" value="WH-like_DNA-bd_sf"/>
</dbReference>
<dbReference type="AlphaFoldDB" id="A0A143BJY3"/>
<protein>
    <recommendedName>
        <fullName evidence="7">Segregation and condensation protein B</fullName>
    </recommendedName>
</protein>
<dbReference type="Gene3D" id="1.10.10.10">
    <property type="entry name" value="Winged helix-like DNA-binding domain superfamily/Winged helix DNA-binding domain"/>
    <property type="match status" value="2"/>
</dbReference>
<dbReference type="SUPFAM" id="SSF46785">
    <property type="entry name" value="Winged helix' DNA-binding domain"/>
    <property type="match status" value="2"/>
</dbReference>
<reference evidence="5 6" key="1">
    <citation type="journal article" date="2014" name="Proc. Natl. Acad. Sci. U.S.A.">
        <title>Functional type 2 photosynthetic reaction centers found in the rare bacterial phylum Gemmatimonadetes.</title>
        <authorList>
            <person name="Zeng Y."/>
            <person name="Feng F."/>
            <person name="Medova H."/>
            <person name="Dean J."/>
            <person name="Koblizek M."/>
        </authorList>
    </citation>
    <scope>NUCLEOTIDE SEQUENCE [LARGE SCALE GENOMIC DNA]</scope>
    <source>
        <strain evidence="5 6">AP64</strain>
    </source>
</reference>
<evidence type="ECO:0008006" key="7">
    <source>
        <dbReference type="Google" id="ProtNLM"/>
    </source>
</evidence>
<keyword evidence="4" id="KW-0131">Cell cycle</keyword>
<keyword evidence="1" id="KW-0963">Cytoplasm</keyword>
<evidence type="ECO:0000256" key="1">
    <source>
        <dbReference type="ARBA" id="ARBA00022490"/>
    </source>
</evidence>
<dbReference type="STRING" id="1379270.GEMMAAP_08215"/>
<sequence>MTPLAKLLEAALFAAPRPIPLTALEALDQESSPAAVAAALDELREHYDVDGHGVELVEQGGGWQILTRAEFAEAIERAQVAVRPHKLSAAALETLAIVAYRQPIGRAEIEEIRGVAVGSVLKSLHERNLIDIVGRSEGIGRPLLYGTTPQFLEQFALRHLEELPRADELAIALRGAGNTAVVPE</sequence>